<accession>A0A803Q8A4</accession>
<reference evidence="3" key="1">
    <citation type="submission" date="2018-11" db="EMBL/GenBank/DDBJ databases">
        <authorList>
            <person name="Grassa J C."/>
        </authorList>
    </citation>
    <scope>NUCLEOTIDE SEQUENCE [LARGE SCALE GENOMIC DNA]</scope>
</reference>
<keyword evidence="4" id="KW-1185">Reference proteome</keyword>
<dbReference type="Gramene" id="evm.model.08.1313">
    <property type="protein sequence ID" value="cds.evm.model.08.1313"/>
    <property type="gene ID" value="evm.TU.08.1313"/>
</dbReference>
<name>A0A803Q8A4_CANSA</name>
<evidence type="ECO:0000313" key="4">
    <source>
        <dbReference type="Proteomes" id="UP000596661"/>
    </source>
</evidence>
<organism evidence="3 4">
    <name type="scientific">Cannabis sativa</name>
    <name type="common">Hemp</name>
    <name type="synonym">Marijuana</name>
    <dbReference type="NCBI Taxonomy" id="3483"/>
    <lineage>
        <taxon>Eukaryota</taxon>
        <taxon>Viridiplantae</taxon>
        <taxon>Streptophyta</taxon>
        <taxon>Embryophyta</taxon>
        <taxon>Tracheophyta</taxon>
        <taxon>Spermatophyta</taxon>
        <taxon>Magnoliopsida</taxon>
        <taxon>eudicotyledons</taxon>
        <taxon>Gunneridae</taxon>
        <taxon>Pentapetalae</taxon>
        <taxon>rosids</taxon>
        <taxon>fabids</taxon>
        <taxon>Rosales</taxon>
        <taxon>Cannabaceae</taxon>
        <taxon>Cannabis</taxon>
    </lineage>
</organism>
<reference evidence="3" key="2">
    <citation type="submission" date="2021-03" db="UniProtKB">
        <authorList>
            <consortium name="EnsemblPlants"/>
        </authorList>
    </citation>
    <scope>IDENTIFICATION</scope>
</reference>
<feature type="coiled-coil region" evidence="1">
    <location>
        <begin position="393"/>
        <end position="420"/>
    </location>
</feature>
<feature type="compositionally biased region" description="Polar residues" evidence="2">
    <location>
        <begin position="279"/>
        <end position="298"/>
    </location>
</feature>
<feature type="region of interest" description="Disordered" evidence="2">
    <location>
        <begin position="255"/>
        <end position="315"/>
    </location>
</feature>
<feature type="compositionally biased region" description="Polar residues" evidence="2">
    <location>
        <begin position="466"/>
        <end position="478"/>
    </location>
</feature>
<dbReference type="EMBL" id="UZAU01000706">
    <property type="status" value="NOT_ANNOTATED_CDS"/>
    <property type="molecule type" value="Genomic_DNA"/>
</dbReference>
<protein>
    <submittedName>
        <fullName evidence="3">Uncharacterized protein</fullName>
    </submittedName>
</protein>
<evidence type="ECO:0000256" key="1">
    <source>
        <dbReference type="SAM" id="Coils"/>
    </source>
</evidence>
<sequence>MIRMATTKEITCLDFGKEIDPLIAFVSRLQKRCDHLPEPNLATITLNLPLSSSGKPVPNSERDSIFLLDQIAIDEGSQGQGLLLLHLWLPIEEGSHPQFRLQPCKRDSKDVREAIVVMTAKEALKAVKVDEQWLEDLRRQFPASLSEVEELSVHFKDVMPNEGASGASTSSSGEKPFRIIKAPSVSDFDMARFDEIREITQSEVVPKALSMEATSTVIVDLTDSTLFEEPLNQVPLENFGEDSYDCDGLIMPKKKCASSSDGGVSKKARVKTKEKVLQQAASRRQATNSRSWKGTSSFDDGRPPRRSTRLQRTELPPLPPAPFILLVSSVQLTEVRLEAVDKFYHQRATEYDKQAKIIEDKFINESTMEKKVKLHLELQQKAEAVKTEVMNRALEAENKLAVEAKAREEYQQRITNLEGENSTFMGRLQEKEAQHVKALEQAFVHSVLIGENIDNFAHLASEVPVPTQSTLPEGQTQDALALDDFAQP</sequence>
<feature type="region of interest" description="Disordered" evidence="2">
    <location>
        <begin position="466"/>
        <end position="488"/>
    </location>
</feature>
<evidence type="ECO:0000256" key="2">
    <source>
        <dbReference type="SAM" id="MobiDB-lite"/>
    </source>
</evidence>
<evidence type="ECO:0000313" key="3">
    <source>
        <dbReference type="EnsemblPlants" id="cds.evm.model.08.1313"/>
    </source>
</evidence>
<proteinExistence type="predicted"/>
<keyword evidence="1" id="KW-0175">Coiled coil</keyword>
<dbReference type="Proteomes" id="UP000596661">
    <property type="component" value="Chromosome 8"/>
</dbReference>
<dbReference type="AlphaFoldDB" id="A0A803Q8A4"/>
<dbReference type="EnsemblPlants" id="evm.model.08.1313">
    <property type="protein sequence ID" value="cds.evm.model.08.1313"/>
    <property type="gene ID" value="evm.TU.08.1313"/>
</dbReference>